<dbReference type="SUPFAM" id="SSF90123">
    <property type="entry name" value="ABC transporter transmembrane region"/>
    <property type="match status" value="1"/>
</dbReference>
<keyword evidence="5 7" id="KW-1133">Transmembrane helix</keyword>
<keyword evidence="2 7" id="KW-0812">Transmembrane</keyword>
<dbReference type="GO" id="GO:0016020">
    <property type="term" value="C:membrane"/>
    <property type="evidence" value="ECO:0007669"/>
    <property type="project" value="UniProtKB-SubCell"/>
</dbReference>
<dbReference type="InterPro" id="IPR011527">
    <property type="entry name" value="ABC1_TM_dom"/>
</dbReference>
<evidence type="ECO:0000256" key="2">
    <source>
        <dbReference type="ARBA" id="ARBA00022692"/>
    </source>
</evidence>
<evidence type="ECO:0000256" key="3">
    <source>
        <dbReference type="ARBA" id="ARBA00022741"/>
    </source>
</evidence>
<feature type="transmembrane region" description="Helical" evidence="7">
    <location>
        <begin position="14"/>
        <end position="35"/>
    </location>
</feature>
<evidence type="ECO:0000259" key="9">
    <source>
        <dbReference type="PROSITE" id="PS50929"/>
    </source>
</evidence>
<dbReference type="AlphaFoldDB" id="A0A3B0YQF4"/>
<name>A0A3B0YQF4_9ZZZZ</name>
<feature type="transmembrane region" description="Helical" evidence="7">
    <location>
        <begin position="129"/>
        <end position="152"/>
    </location>
</feature>
<evidence type="ECO:0000256" key="4">
    <source>
        <dbReference type="ARBA" id="ARBA00022840"/>
    </source>
</evidence>
<evidence type="ECO:0000313" key="10">
    <source>
        <dbReference type="EMBL" id="VAW77482.1"/>
    </source>
</evidence>
<evidence type="ECO:0000256" key="7">
    <source>
        <dbReference type="SAM" id="Phobius"/>
    </source>
</evidence>
<comment type="subcellular location">
    <subcellularLocation>
        <location evidence="1">Membrane</location>
        <topology evidence="1">Multi-pass membrane protein</topology>
    </subcellularLocation>
</comment>
<dbReference type="InterPro" id="IPR027417">
    <property type="entry name" value="P-loop_NTPase"/>
</dbReference>
<keyword evidence="4" id="KW-0067">ATP-binding</keyword>
<dbReference type="Gene3D" id="1.20.1560.10">
    <property type="entry name" value="ABC transporter type 1, transmembrane domain"/>
    <property type="match status" value="1"/>
</dbReference>
<dbReference type="Pfam" id="PF00005">
    <property type="entry name" value="ABC_tran"/>
    <property type="match status" value="1"/>
</dbReference>
<dbReference type="GO" id="GO:0140359">
    <property type="term" value="F:ABC-type transporter activity"/>
    <property type="evidence" value="ECO:0007669"/>
    <property type="project" value="InterPro"/>
</dbReference>
<dbReference type="PROSITE" id="PS50893">
    <property type="entry name" value="ABC_TRANSPORTER_2"/>
    <property type="match status" value="1"/>
</dbReference>
<dbReference type="InterPro" id="IPR039421">
    <property type="entry name" value="Type_1_exporter"/>
</dbReference>
<dbReference type="Gene3D" id="3.40.50.300">
    <property type="entry name" value="P-loop containing nucleotide triphosphate hydrolases"/>
    <property type="match status" value="1"/>
</dbReference>
<feature type="domain" description="ABC transmembrane type-1" evidence="9">
    <location>
        <begin position="22"/>
        <end position="301"/>
    </location>
</feature>
<evidence type="ECO:0000256" key="6">
    <source>
        <dbReference type="ARBA" id="ARBA00023136"/>
    </source>
</evidence>
<dbReference type="SMART" id="SM00382">
    <property type="entry name" value="AAA"/>
    <property type="match status" value="1"/>
</dbReference>
<accession>A0A3B0YQF4</accession>
<evidence type="ECO:0000259" key="8">
    <source>
        <dbReference type="PROSITE" id="PS50893"/>
    </source>
</evidence>
<dbReference type="EMBL" id="UOFN01000077">
    <property type="protein sequence ID" value="VAW77482.1"/>
    <property type="molecule type" value="Genomic_DNA"/>
</dbReference>
<feature type="domain" description="ABC transporter" evidence="8">
    <location>
        <begin position="328"/>
        <end position="564"/>
    </location>
</feature>
<evidence type="ECO:0008006" key="11">
    <source>
        <dbReference type="Google" id="ProtNLM"/>
    </source>
</evidence>
<sequence>MALSPLLGGRRTRLMARLVLNGVLQAGTAAGSALLVKLTFDRFIGTPQVALDSSLVWFGLGFVVLAFINAGMRMLERIDAEQLGQDYVHRLRLVLYAHLSSLPPRKLQKSSRGSIMLRFIGDLTALRQWVSLGLAHLIVSGVAISGALLALALVSWPLALAVGAVLVPGTAFSLILGKPLLQAVREARRRRSFLASNLNEKVASMAVVQVSGQTRREQNRIERQSDRLKTAMILRAWVIGGLRAVTTATTAIATAAALIVGAMLVASGQTTPGTVVAAMSIVGFLMPSIRDLGRVYEYRQGARVSEEKLSQFLNGSESGQTVKSRRTTRLKNGAGHLVFRNVTVSGSLSDFSATANAGSLIAVAGPNGAGKSTVLSLVARLVDPERGKVRLDGKDLGKLARDSLHRVVGMASHDLPLLRGSISKNLCYRWRSAPATELARVRKLCGIDELLAGLPDGEDTRISEGGANLSAGQRQRIVLARAILGSPPVLLLDEADANLDPGASAVFNKILADYEGTVLMVTHQLDRALCADELWYMENGKLIAAGKPDELLQTDRRVAEFFRHHRQQAQAS</sequence>
<proteinExistence type="predicted"/>
<feature type="transmembrane region" description="Helical" evidence="7">
    <location>
        <begin position="55"/>
        <end position="72"/>
    </location>
</feature>
<dbReference type="GO" id="GO:0005524">
    <property type="term" value="F:ATP binding"/>
    <property type="evidence" value="ECO:0007669"/>
    <property type="project" value="UniProtKB-KW"/>
</dbReference>
<dbReference type="InterPro" id="IPR003439">
    <property type="entry name" value="ABC_transporter-like_ATP-bd"/>
</dbReference>
<dbReference type="InterPro" id="IPR003593">
    <property type="entry name" value="AAA+_ATPase"/>
</dbReference>
<dbReference type="InterPro" id="IPR017871">
    <property type="entry name" value="ABC_transporter-like_CS"/>
</dbReference>
<keyword evidence="6 7" id="KW-0472">Membrane</keyword>
<gene>
    <name evidence="10" type="ORF">MNBD_GAMMA15-2179</name>
</gene>
<dbReference type="InterPro" id="IPR036640">
    <property type="entry name" value="ABC1_TM_sf"/>
</dbReference>
<organism evidence="10">
    <name type="scientific">hydrothermal vent metagenome</name>
    <dbReference type="NCBI Taxonomy" id="652676"/>
    <lineage>
        <taxon>unclassified sequences</taxon>
        <taxon>metagenomes</taxon>
        <taxon>ecological metagenomes</taxon>
    </lineage>
</organism>
<dbReference type="PROSITE" id="PS00211">
    <property type="entry name" value="ABC_TRANSPORTER_1"/>
    <property type="match status" value="1"/>
</dbReference>
<feature type="transmembrane region" description="Helical" evidence="7">
    <location>
        <begin position="158"/>
        <end position="181"/>
    </location>
</feature>
<reference evidence="10" key="1">
    <citation type="submission" date="2018-06" db="EMBL/GenBank/DDBJ databases">
        <authorList>
            <person name="Zhirakovskaya E."/>
        </authorList>
    </citation>
    <scope>NUCLEOTIDE SEQUENCE</scope>
</reference>
<dbReference type="PANTHER" id="PTHR24221:SF654">
    <property type="entry name" value="ATP-BINDING CASSETTE SUB-FAMILY B MEMBER 6"/>
    <property type="match status" value="1"/>
</dbReference>
<evidence type="ECO:0000256" key="1">
    <source>
        <dbReference type="ARBA" id="ARBA00004141"/>
    </source>
</evidence>
<evidence type="ECO:0000256" key="5">
    <source>
        <dbReference type="ARBA" id="ARBA00022989"/>
    </source>
</evidence>
<dbReference type="SUPFAM" id="SSF52540">
    <property type="entry name" value="P-loop containing nucleoside triphosphate hydrolases"/>
    <property type="match status" value="1"/>
</dbReference>
<feature type="transmembrane region" description="Helical" evidence="7">
    <location>
        <begin position="233"/>
        <end position="266"/>
    </location>
</feature>
<dbReference type="GO" id="GO:0034040">
    <property type="term" value="F:ATPase-coupled lipid transmembrane transporter activity"/>
    <property type="evidence" value="ECO:0007669"/>
    <property type="project" value="TreeGrafter"/>
</dbReference>
<dbReference type="PROSITE" id="PS50929">
    <property type="entry name" value="ABC_TM1F"/>
    <property type="match status" value="1"/>
</dbReference>
<protein>
    <recommendedName>
        <fullName evidence="11">Efflux ABC transporter, permease/ATP-binding protein</fullName>
    </recommendedName>
</protein>
<dbReference type="PANTHER" id="PTHR24221">
    <property type="entry name" value="ATP-BINDING CASSETTE SUB-FAMILY B"/>
    <property type="match status" value="1"/>
</dbReference>
<keyword evidence="3" id="KW-0547">Nucleotide-binding</keyword>
<dbReference type="Pfam" id="PF00664">
    <property type="entry name" value="ABC_membrane"/>
    <property type="match status" value="1"/>
</dbReference>
<dbReference type="CDD" id="cd07346">
    <property type="entry name" value="ABC_6TM_exporters"/>
    <property type="match status" value="1"/>
</dbReference>
<dbReference type="GO" id="GO:0016887">
    <property type="term" value="F:ATP hydrolysis activity"/>
    <property type="evidence" value="ECO:0007669"/>
    <property type="project" value="InterPro"/>
</dbReference>